<dbReference type="Pfam" id="PF00083">
    <property type="entry name" value="Sugar_tr"/>
    <property type="match status" value="1"/>
</dbReference>
<organism evidence="10 11">
    <name type="scientific">Coniochaeta hoffmannii</name>
    <dbReference type="NCBI Taxonomy" id="91930"/>
    <lineage>
        <taxon>Eukaryota</taxon>
        <taxon>Fungi</taxon>
        <taxon>Dikarya</taxon>
        <taxon>Ascomycota</taxon>
        <taxon>Pezizomycotina</taxon>
        <taxon>Sordariomycetes</taxon>
        <taxon>Sordariomycetidae</taxon>
        <taxon>Coniochaetales</taxon>
        <taxon>Coniochaetaceae</taxon>
        <taxon>Coniochaeta</taxon>
    </lineage>
</organism>
<dbReference type="GO" id="GO:0016020">
    <property type="term" value="C:membrane"/>
    <property type="evidence" value="ECO:0007669"/>
    <property type="project" value="UniProtKB-SubCell"/>
</dbReference>
<dbReference type="FunFam" id="1.20.1250.20:FF:000313">
    <property type="entry name" value="MFS quinate transporter"/>
    <property type="match status" value="1"/>
</dbReference>
<keyword evidence="11" id="KW-1185">Reference proteome</keyword>
<dbReference type="PRINTS" id="PR00171">
    <property type="entry name" value="SUGRTRNSPORT"/>
</dbReference>
<dbReference type="Gene3D" id="1.20.1250.20">
    <property type="entry name" value="MFS general substrate transporter like domains"/>
    <property type="match status" value="1"/>
</dbReference>
<keyword evidence="4 8" id="KW-0812">Transmembrane</keyword>
<dbReference type="PANTHER" id="PTHR48022:SF8">
    <property type="entry name" value="MAJOR FACILITATOR SUPERFAMILY (MFS) PROFILE DOMAIN-CONTAINING PROTEIN-RELATED"/>
    <property type="match status" value="1"/>
</dbReference>
<keyword evidence="3 7" id="KW-0813">Transport</keyword>
<gene>
    <name evidence="10" type="ORF">NKR19_g50</name>
</gene>
<dbReference type="InterPro" id="IPR005828">
    <property type="entry name" value="MFS_sugar_transport-like"/>
</dbReference>
<dbReference type="InterPro" id="IPR003663">
    <property type="entry name" value="Sugar/inositol_transpt"/>
</dbReference>
<dbReference type="GO" id="GO:0005351">
    <property type="term" value="F:carbohydrate:proton symporter activity"/>
    <property type="evidence" value="ECO:0007669"/>
    <property type="project" value="TreeGrafter"/>
</dbReference>
<dbReference type="PROSITE" id="PS00217">
    <property type="entry name" value="SUGAR_TRANSPORT_2"/>
    <property type="match status" value="1"/>
</dbReference>
<evidence type="ECO:0000313" key="11">
    <source>
        <dbReference type="Proteomes" id="UP001174691"/>
    </source>
</evidence>
<comment type="caution">
    <text evidence="10">The sequence shown here is derived from an EMBL/GenBank/DDBJ whole genome shotgun (WGS) entry which is preliminary data.</text>
</comment>
<feature type="transmembrane region" description="Helical" evidence="8">
    <location>
        <begin position="110"/>
        <end position="130"/>
    </location>
</feature>
<dbReference type="NCBIfam" id="TIGR00879">
    <property type="entry name" value="SP"/>
    <property type="match status" value="1"/>
</dbReference>
<dbReference type="InterPro" id="IPR005829">
    <property type="entry name" value="Sugar_transporter_CS"/>
</dbReference>
<evidence type="ECO:0000256" key="2">
    <source>
        <dbReference type="ARBA" id="ARBA00010992"/>
    </source>
</evidence>
<evidence type="ECO:0000256" key="4">
    <source>
        <dbReference type="ARBA" id="ARBA00022692"/>
    </source>
</evidence>
<comment type="similarity">
    <text evidence="2 7">Belongs to the major facilitator superfamily. Sugar transporter (TC 2.A.1.1) family.</text>
</comment>
<dbReference type="InterPro" id="IPR050360">
    <property type="entry name" value="MFS_Sugar_Transporters"/>
</dbReference>
<dbReference type="InterPro" id="IPR020846">
    <property type="entry name" value="MFS_dom"/>
</dbReference>
<feature type="transmembrane region" description="Helical" evidence="8">
    <location>
        <begin position="404"/>
        <end position="422"/>
    </location>
</feature>
<evidence type="ECO:0000256" key="8">
    <source>
        <dbReference type="SAM" id="Phobius"/>
    </source>
</evidence>
<comment type="subcellular location">
    <subcellularLocation>
        <location evidence="1">Membrane</location>
        <topology evidence="1">Multi-pass membrane protein</topology>
    </subcellularLocation>
</comment>
<dbReference type="EMBL" id="JANBVN010000001">
    <property type="protein sequence ID" value="KAJ9165821.1"/>
    <property type="molecule type" value="Genomic_DNA"/>
</dbReference>
<evidence type="ECO:0000313" key="10">
    <source>
        <dbReference type="EMBL" id="KAJ9165821.1"/>
    </source>
</evidence>
<feature type="transmembrane region" description="Helical" evidence="8">
    <location>
        <begin position="293"/>
        <end position="315"/>
    </location>
</feature>
<keyword evidence="5 8" id="KW-1133">Transmembrane helix</keyword>
<evidence type="ECO:0000256" key="5">
    <source>
        <dbReference type="ARBA" id="ARBA00022989"/>
    </source>
</evidence>
<feature type="transmembrane region" description="Helical" evidence="8">
    <location>
        <begin position="79"/>
        <end position="98"/>
    </location>
</feature>
<evidence type="ECO:0000259" key="9">
    <source>
        <dbReference type="PROSITE" id="PS50850"/>
    </source>
</evidence>
<evidence type="ECO:0000256" key="7">
    <source>
        <dbReference type="RuleBase" id="RU003346"/>
    </source>
</evidence>
<accession>A0AA38SL25</accession>
<sequence length="559" mass="61050">MAGGVKKPVNVFKLKNLGEPKEVFNWKLWFAVFSFGLLGAARGVDEGLISGAFNSKDFQRTIHYSSYSKVEQANIKANVSAMVQIGSVGGALFAFLICDRIGRIWATRQLCLVWIVGIAIFMGANGNLGAVYAGRFIAGLGVGQTPVVGPVYIAEIAPASVRGLCTCIFTGFVYLGIVLAYFTNYGCQVNMGDTTHARWLVPTSLHIMFASIIFFLTFFQYESPRFLVKKGRPDKATRVMSRLRKLPEDHEYVVREINAITVSHQAEMEATRGAGWLGVVKELFLVPSNLYRLYLTLGAQIMSQWSGAGSITLYAPDLFSLLGITGSNESLLVTAVFGIVKLIAAILCALFLVDVIGRKRALLIGIGLQALAMIYVAGFLTAVPELGVETDYKLATAELGPSKGAIAMIYVSGFGWALGWNSMQYLLTAELFPLRIRALSTSLAMTFHFANQYGNSRAVPNMLLPVSSGGISPKGTFWLFGAVTILGALWVWFFIPETAGRSLESMDRLFTLPWYKIGRYGNRDAAEQDAAYNEKQAEAEATMGAATHLEEKRASDERV</sequence>
<dbReference type="PROSITE" id="PS00216">
    <property type="entry name" value="SUGAR_TRANSPORT_1"/>
    <property type="match status" value="1"/>
</dbReference>
<feature type="domain" description="Major facilitator superfamily (MFS) profile" evidence="9">
    <location>
        <begin position="31"/>
        <end position="499"/>
    </location>
</feature>
<name>A0AA38SL25_9PEZI</name>
<feature type="transmembrane region" description="Helical" evidence="8">
    <location>
        <begin position="23"/>
        <end position="41"/>
    </location>
</feature>
<dbReference type="Proteomes" id="UP001174691">
    <property type="component" value="Unassembled WGS sequence"/>
</dbReference>
<keyword evidence="6 8" id="KW-0472">Membrane</keyword>
<dbReference type="AlphaFoldDB" id="A0AA38SL25"/>
<dbReference type="PROSITE" id="PS50850">
    <property type="entry name" value="MFS"/>
    <property type="match status" value="1"/>
</dbReference>
<feature type="transmembrane region" description="Helical" evidence="8">
    <location>
        <begin position="475"/>
        <end position="495"/>
    </location>
</feature>
<feature type="transmembrane region" description="Helical" evidence="8">
    <location>
        <begin position="136"/>
        <end position="154"/>
    </location>
</feature>
<protein>
    <submittedName>
        <fullName evidence="10">Quinate permease</fullName>
    </submittedName>
</protein>
<dbReference type="InterPro" id="IPR036259">
    <property type="entry name" value="MFS_trans_sf"/>
</dbReference>
<feature type="transmembrane region" description="Helical" evidence="8">
    <location>
        <begin position="161"/>
        <end position="183"/>
    </location>
</feature>
<dbReference type="SUPFAM" id="SSF103473">
    <property type="entry name" value="MFS general substrate transporter"/>
    <property type="match status" value="1"/>
</dbReference>
<feature type="transmembrane region" description="Helical" evidence="8">
    <location>
        <begin position="362"/>
        <end position="384"/>
    </location>
</feature>
<evidence type="ECO:0000256" key="3">
    <source>
        <dbReference type="ARBA" id="ARBA00022448"/>
    </source>
</evidence>
<evidence type="ECO:0000256" key="1">
    <source>
        <dbReference type="ARBA" id="ARBA00004141"/>
    </source>
</evidence>
<feature type="transmembrane region" description="Helical" evidence="8">
    <location>
        <begin position="335"/>
        <end position="355"/>
    </location>
</feature>
<feature type="transmembrane region" description="Helical" evidence="8">
    <location>
        <begin position="203"/>
        <end position="221"/>
    </location>
</feature>
<evidence type="ECO:0000256" key="6">
    <source>
        <dbReference type="ARBA" id="ARBA00023136"/>
    </source>
</evidence>
<reference evidence="10" key="1">
    <citation type="submission" date="2022-07" db="EMBL/GenBank/DDBJ databases">
        <title>Fungi with potential for degradation of polypropylene.</title>
        <authorList>
            <person name="Gostincar C."/>
        </authorList>
    </citation>
    <scope>NUCLEOTIDE SEQUENCE</scope>
    <source>
        <strain evidence="10">EXF-13287</strain>
    </source>
</reference>
<proteinExistence type="inferred from homology"/>
<dbReference type="PANTHER" id="PTHR48022">
    <property type="entry name" value="PLASTIDIC GLUCOSE TRANSPORTER 4"/>
    <property type="match status" value="1"/>
</dbReference>